<dbReference type="Proteomes" id="UP000663824">
    <property type="component" value="Unassembled WGS sequence"/>
</dbReference>
<reference evidence="2" key="1">
    <citation type="submission" date="2021-02" db="EMBL/GenBank/DDBJ databases">
        <authorList>
            <person name="Nowell W R."/>
        </authorList>
    </citation>
    <scope>NUCLEOTIDE SEQUENCE</scope>
</reference>
<evidence type="ECO:0000313" key="2">
    <source>
        <dbReference type="EMBL" id="CAF2131479.1"/>
    </source>
</evidence>
<proteinExistence type="predicted"/>
<dbReference type="EMBL" id="CAJNOV010004140">
    <property type="protein sequence ID" value="CAF1163745.1"/>
    <property type="molecule type" value="Genomic_DNA"/>
</dbReference>
<evidence type="ECO:0000313" key="3">
    <source>
        <dbReference type="EMBL" id="CAF3782942.1"/>
    </source>
</evidence>
<evidence type="ECO:0000313" key="5">
    <source>
        <dbReference type="EMBL" id="CAF4122690.1"/>
    </source>
</evidence>
<evidence type="ECO:0000313" key="6">
    <source>
        <dbReference type="Proteomes" id="UP000663824"/>
    </source>
</evidence>
<organism evidence="2 6">
    <name type="scientific">Rotaria magnacalcarata</name>
    <dbReference type="NCBI Taxonomy" id="392030"/>
    <lineage>
        <taxon>Eukaryota</taxon>
        <taxon>Metazoa</taxon>
        <taxon>Spiralia</taxon>
        <taxon>Gnathifera</taxon>
        <taxon>Rotifera</taxon>
        <taxon>Eurotatoria</taxon>
        <taxon>Bdelloidea</taxon>
        <taxon>Philodinida</taxon>
        <taxon>Philodinidae</taxon>
        <taxon>Rotaria</taxon>
    </lineage>
</organism>
<dbReference type="Proteomes" id="UP000676336">
    <property type="component" value="Unassembled WGS sequence"/>
</dbReference>
<protein>
    <submittedName>
        <fullName evidence="2">Uncharacterized protein</fullName>
    </submittedName>
</protein>
<dbReference type="EMBL" id="CAJNRE010014824">
    <property type="protein sequence ID" value="CAF2131479.1"/>
    <property type="molecule type" value="Genomic_DNA"/>
</dbReference>
<dbReference type="Proteomes" id="UP000681720">
    <property type="component" value="Unassembled WGS sequence"/>
</dbReference>
<evidence type="ECO:0000313" key="1">
    <source>
        <dbReference type="EMBL" id="CAF1163745.1"/>
    </source>
</evidence>
<gene>
    <name evidence="3" type="ORF">BYL167_LOCUS2034</name>
    <name evidence="1" type="ORF">CJN711_LOCUS10146</name>
    <name evidence="5" type="ORF">GIL414_LOCUS18126</name>
    <name evidence="2" type="ORF">MBJ925_LOCUS27679</name>
    <name evidence="4" type="ORF">SMN809_LOCUS17355</name>
</gene>
<comment type="caution">
    <text evidence="2">The sequence shown here is derived from an EMBL/GenBank/DDBJ whole genome shotgun (WGS) entry which is preliminary data.</text>
</comment>
<sequence length="96" mass="10822">MVNIHLSYLTMPIRAMDPYTLQHFYRVANAMNNYVAASSYNYYSGYDGIRTDRFIAEYHSNSGYTSHHGSSSYSLGISSGFASLGSHIAHWIDNNL</sequence>
<dbReference type="EMBL" id="CAJOBI010008004">
    <property type="protein sequence ID" value="CAF4101355.1"/>
    <property type="molecule type" value="Genomic_DNA"/>
</dbReference>
<dbReference type="Proteomes" id="UP000663855">
    <property type="component" value="Unassembled WGS sequence"/>
</dbReference>
<dbReference type="Proteomes" id="UP000681967">
    <property type="component" value="Unassembled WGS sequence"/>
</dbReference>
<dbReference type="EMBL" id="CAJOBJ010008834">
    <property type="protein sequence ID" value="CAF4122690.1"/>
    <property type="molecule type" value="Genomic_DNA"/>
</dbReference>
<name>A0A816WDS1_9BILA</name>
<dbReference type="AlphaFoldDB" id="A0A816WDS1"/>
<accession>A0A816WDS1</accession>
<evidence type="ECO:0000313" key="4">
    <source>
        <dbReference type="EMBL" id="CAF4101355.1"/>
    </source>
</evidence>
<dbReference type="EMBL" id="CAJOBH010000336">
    <property type="protein sequence ID" value="CAF3782942.1"/>
    <property type="molecule type" value="Genomic_DNA"/>
</dbReference>